<dbReference type="InterPro" id="IPR021328">
    <property type="entry name" value="CotB-like"/>
</dbReference>
<comment type="caution">
    <text evidence="1">The sequence shown here is derived from an EMBL/GenBank/DDBJ whole genome shotgun (WGS) entry which is preliminary data.</text>
</comment>
<evidence type="ECO:0000313" key="1">
    <source>
        <dbReference type="EMBL" id="MEK8132882.1"/>
    </source>
</evidence>
<protein>
    <submittedName>
        <fullName evidence="1">DUF2935 domain-containing protein</fullName>
    </submittedName>
</protein>
<evidence type="ECO:0000313" key="2">
    <source>
        <dbReference type="Proteomes" id="UP001469365"/>
    </source>
</evidence>
<dbReference type="EMBL" id="JBBPCC010000037">
    <property type="protein sequence ID" value="MEK8132882.1"/>
    <property type="molecule type" value="Genomic_DNA"/>
</dbReference>
<reference evidence="1 2" key="1">
    <citation type="submission" date="2024-04" db="EMBL/GenBank/DDBJ databases">
        <title>draft genome sequnece of Paenibacillus filicis.</title>
        <authorList>
            <person name="Kim D.-U."/>
        </authorList>
    </citation>
    <scope>NUCLEOTIDE SEQUENCE [LARGE SCALE GENOMIC DNA]</scope>
    <source>
        <strain evidence="1 2">KACC14197</strain>
    </source>
</reference>
<organism evidence="1 2">
    <name type="scientific">Paenibacillus filicis</name>
    <dbReference type="NCBI Taxonomy" id="669464"/>
    <lineage>
        <taxon>Bacteria</taxon>
        <taxon>Bacillati</taxon>
        <taxon>Bacillota</taxon>
        <taxon>Bacilli</taxon>
        <taxon>Bacillales</taxon>
        <taxon>Paenibacillaceae</taxon>
        <taxon>Paenibacillus</taxon>
    </lineage>
</organism>
<gene>
    <name evidence="1" type="ORF">WMW72_33875</name>
</gene>
<dbReference type="SUPFAM" id="SSF158430">
    <property type="entry name" value="Bacillus cereus metalloprotein-like"/>
    <property type="match status" value="2"/>
</dbReference>
<dbReference type="RefSeq" id="WP_341420007.1">
    <property type="nucleotide sequence ID" value="NZ_JBBPCC010000037.1"/>
</dbReference>
<name>A0ABU9DXM2_9BACL</name>
<sequence length="279" mass="32092">MKGSAEISVWEEHLFWLEVLQDHAVFVRDHLPAGQAWFVGEAERYVQAFAALIGELGRLDPSAGVRDEQMTAFARQAWPVAYGYFRFEGDVQRRRVENELMISLSPTYFNGTLNENEEYLRLLSAYGKGEDPAPLPLWSLLDLWLEDQLGHVVLLRNVLDPIEVGIMFKTDQFIEQFRGFILQNHHIRGYLRFAPPGIPRQRKLAADVGHATLEMNAFVLRVIDLYKATEVMNRTTLRFLQHHVPETCYFVRKLSRYDPSLAQAAATCSLRRLPPYGDV</sequence>
<proteinExistence type="predicted"/>
<dbReference type="Proteomes" id="UP001469365">
    <property type="component" value="Unassembled WGS sequence"/>
</dbReference>
<keyword evidence="2" id="KW-1185">Reference proteome</keyword>
<dbReference type="Gene3D" id="1.20.1260.120">
    <property type="entry name" value="Protein of unknown function DUF2935"/>
    <property type="match status" value="1"/>
</dbReference>
<accession>A0ABU9DXM2</accession>
<dbReference type="Pfam" id="PF11155">
    <property type="entry name" value="DUF2935"/>
    <property type="match status" value="2"/>
</dbReference>